<feature type="region of interest" description="Disordered" evidence="1">
    <location>
        <begin position="1"/>
        <end position="24"/>
    </location>
</feature>
<evidence type="ECO:0000256" key="1">
    <source>
        <dbReference type="SAM" id="MobiDB-lite"/>
    </source>
</evidence>
<keyword evidence="4" id="KW-1185">Reference proteome</keyword>
<organism evidence="3 4">
    <name type="scientific">Cuscuta europaea</name>
    <name type="common">European dodder</name>
    <dbReference type="NCBI Taxonomy" id="41803"/>
    <lineage>
        <taxon>Eukaryota</taxon>
        <taxon>Viridiplantae</taxon>
        <taxon>Streptophyta</taxon>
        <taxon>Embryophyta</taxon>
        <taxon>Tracheophyta</taxon>
        <taxon>Spermatophyta</taxon>
        <taxon>Magnoliopsida</taxon>
        <taxon>eudicotyledons</taxon>
        <taxon>Gunneridae</taxon>
        <taxon>Pentapetalae</taxon>
        <taxon>asterids</taxon>
        <taxon>lamiids</taxon>
        <taxon>Solanales</taxon>
        <taxon>Convolvulaceae</taxon>
        <taxon>Cuscuteae</taxon>
        <taxon>Cuscuta</taxon>
        <taxon>Cuscuta subgen. Cuscuta</taxon>
    </lineage>
</organism>
<evidence type="ECO:0000256" key="2">
    <source>
        <dbReference type="SAM" id="Phobius"/>
    </source>
</evidence>
<keyword evidence="2" id="KW-1133">Transmembrane helix</keyword>
<keyword evidence="2" id="KW-0812">Transmembrane</keyword>
<dbReference type="Proteomes" id="UP001152484">
    <property type="component" value="Unassembled WGS sequence"/>
</dbReference>
<proteinExistence type="predicted"/>
<protein>
    <submittedName>
        <fullName evidence="3">Uncharacterized protein</fullName>
    </submittedName>
</protein>
<gene>
    <name evidence="3" type="ORF">CEURO_LOCUS17617</name>
</gene>
<name>A0A9P1EI79_CUSEU</name>
<dbReference type="EMBL" id="CAMAPE010000050">
    <property type="protein sequence ID" value="CAH9107100.1"/>
    <property type="molecule type" value="Genomic_DNA"/>
</dbReference>
<evidence type="ECO:0000313" key="3">
    <source>
        <dbReference type="EMBL" id="CAH9107100.1"/>
    </source>
</evidence>
<keyword evidence="2" id="KW-0472">Membrane</keyword>
<feature type="transmembrane region" description="Helical" evidence="2">
    <location>
        <begin position="150"/>
        <end position="166"/>
    </location>
</feature>
<evidence type="ECO:0000313" key="4">
    <source>
        <dbReference type="Proteomes" id="UP001152484"/>
    </source>
</evidence>
<dbReference type="AlphaFoldDB" id="A0A9P1EI79"/>
<accession>A0A9P1EI79</accession>
<reference evidence="3" key="1">
    <citation type="submission" date="2022-07" db="EMBL/GenBank/DDBJ databases">
        <authorList>
            <person name="Macas J."/>
            <person name="Novak P."/>
            <person name="Neumann P."/>
        </authorList>
    </citation>
    <scope>NUCLEOTIDE SEQUENCE</scope>
</reference>
<comment type="caution">
    <text evidence="3">The sequence shown here is derived from an EMBL/GenBank/DDBJ whole genome shotgun (WGS) entry which is preliminary data.</text>
</comment>
<sequence length="171" mass="18626">MAFSSPAPSTSSSTDMENTSSSPSLTAGISSSVMLIISPVALPQINNLSTSSSLVQGSRFPLPFTWSSPSPASRLSVQSIPPVAPPPLHLHPTVRLPLLRPHPHPPIHLIVCLPVTRLMRPVAHPPFCHVQIFIPCKHVLNMVFSNQKQFLILIQSLLCLILLVFLKKNKI</sequence>